<dbReference type="InterPro" id="IPR016181">
    <property type="entry name" value="Acyl_CoA_acyltransferase"/>
</dbReference>
<proteinExistence type="predicted"/>
<organism evidence="4 5">
    <name type="scientific">Roseateles subflavus</name>
    <dbReference type="NCBI Taxonomy" id="3053353"/>
    <lineage>
        <taxon>Bacteria</taxon>
        <taxon>Pseudomonadati</taxon>
        <taxon>Pseudomonadota</taxon>
        <taxon>Betaproteobacteria</taxon>
        <taxon>Burkholderiales</taxon>
        <taxon>Sphaerotilaceae</taxon>
        <taxon>Roseateles</taxon>
    </lineage>
</organism>
<protein>
    <submittedName>
        <fullName evidence="4">GNAT family N-acetyltransferase</fullName>
    </submittedName>
</protein>
<feature type="domain" description="N-acetyltransferase" evidence="3">
    <location>
        <begin position="2"/>
        <end position="165"/>
    </location>
</feature>
<dbReference type="PANTHER" id="PTHR43877">
    <property type="entry name" value="AMINOALKYLPHOSPHONATE N-ACETYLTRANSFERASE-RELATED-RELATED"/>
    <property type="match status" value="1"/>
</dbReference>
<evidence type="ECO:0000259" key="3">
    <source>
        <dbReference type="PROSITE" id="PS51186"/>
    </source>
</evidence>
<keyword evidence="1" id="KW-0808">Transferase</keyword>
<name>A0ABT7LCJ1_9BURK</name>
<reference evidence="4 5" key="1">
    <citation type="submission" date="2023-06" db="EMBL/GenBank/DDBJ databases">
        <title>Pelomonas sp. APW6 16S ribosomal RNA gene genome sequencing and assembly.</title>
        <authorList>
            <person name="Woo H."/>
        </authorList>
    </citation>
    <scope>NUCLEOTIDE SEQUENCE [LARGE SCALE GENOMIC DNA]</scope>
    <source>
        <strain evidence="4 5">APW6</strain>
    </source>
</reference>
<dbReference type="Proteomes" id="UP001238603">
    <property type="component" value="Unassembled WGS sequence"/>
</dbReference>
<keyword evidence="5" id="KW-1185">Reference proteome</keyword>
<evidence type="ECO:0000313" key="4">
    <source>
        <dbReference type="EMBL" id="MDL5030574.1"/>
    </source>
</evidence>
<gene>
    <name evidence="4" type="ORF">QRD43_01535</name>
</gene>
<dbReference type="PROSITE" id="PS51186">
    <property type="entry name" value="GNAT"/>
    <property type="match status" value="1"/>
</dbReference>
<dbReference type="EMBL" id="JASVDS010000001">
    <property type="protein sequence ID" value="MDL5030574.1"/>
    <property type="molecule type" value="Genomic_DNA"/>
</dbReference>
<dbReference type="InterPro" id="IPR050832">
    <property type="entry name" value="Bact_Acetyltransf"/>
</dbReference>
<dbReference type="SUPFAM" id="SSF55729">
    <property type="entry name" value="Acyl-CoA N-acyltransferases (Nat)"/>
    <property type="match status" value="1"/>
</dbReference>
<evidence type="ECO:0000313" key="5">
    <source>
        <dbReference type="Proteomes" id="UP001238603"/>
    </source>
</evidence>
<dbReference type="CDD" id="cd04301">
    <property type="entry name" value="NAT_SF"/>
    <property type="match status" value="1"/>
</dbReference>
<dbReference type="Gene3D" id="3.40.630.30">
    <property type="match status" value="1"/>
</dbReference>
<comment type="caution">
    <text evidence="4">The sequence shown here is derived from an EMBL/GenBank/DDBJ whole genome shotgun (WGS) entry which is preliminary data.</text>
</comment>
<dbReference type="RefSeq" id="WP_285980707.1">
    <property type="nucleotide sequence ID" value="NZ_JASVDS010000001.1"/>
</dbReference>
<dbReference type="Pfam" id="PF00583">
    <property type="entry name" value="Acetyltransf_1"/>
    <property type="match status" value="1"/>
</dbReference>
<evidence type="ECO:0000256" key="2">
    <source>
        <dbReference type="ARBA" id="ARBA00023315"/>
    </source>
</evidence>
<evidence type="ECO:0000256" key="1">
    <source>
        <dbReference type="ARBA" id="ARBA00022679"/>
    </source>
</evidence>
<dbReference type="InterPro" id="IPR000182">
    <property type="entry name" value="GNAT_dom"/>
</dbReference>
<dbReference type="PANTHER" id="PTHR43877:SF2">
    <property type="entry name" value="AMINOALKYLPHOSPHONATE N-ACETYLTRANSFERASE-RELATED"/>
    <property type="match status" value="1"/>
</dbReference>
<keyword evidence="2" id="KW-0012">Acyltransferase</keyword>
<accession>A0ABT7LCJ1</accession>
<sequence length="169" mass="17958">MLEIRPLHPGDSLAELTALLHKAYARLGALGLNYTAVDQDEAATARRVAGGHCLVARVQGVLAGTVLLQPTYAQNDCAYFTQPGVAALHQFAVDPARQGQGVGRALMAAGEDWARANGFRELALDTAEPATHLVTLYRSLGYEPVSHVQWPGKVYRSVVLSKRLGGAGA</sequence>